<dbReference type="Pfam" id="PF02367">
    <property type="entry name" value="TsaE"/>
    <property type="match status" value="1"/>
</dbReference>
<sequence>MENLHKIFNSGVRTVSSPEEMRGLGRLLAEVLQPGQVVGLVGDLGAGKTHLVQGILEGLGAGNPGVSPTFSLVHEHSDARIPVCHFDFYRMELPEELLAIGWDEYLERGDLILAEWANRFDGSMMPEGTVWLLLEHAAEGVRTVSLAV</sequence>
<keyword evidence="6" id="KW-0479">Metal-binding</keyword>
<dbReference type="InterPro" id="IPR027417">
    <property type="entry name" value="P-loop_NTPase"/>
</dbReference>
<dbReference type="OrthoDB" id="9815896at2"/>
<evidence type="ECO:0000256" key="8">
    <source>
        <dbReference type="ARBA" id="ARBA00022840"/>
    </source>
</evidence>
<comment type="subcellular location">
    <subcellularLocation>
        <location evidence="1">Cytoplasm</location>
    </subcellularLocation>
</comment>
<accession>A0A1H6KVP0</accession>
<dbReference type="KEGG" id="agl:PYTT_0490"/>
<keyword evidence="7" id="KW-0547">Nucleotide-binding</keyword>
<evidence type="ECO:0000256" key="3">
    <source>
        <dbReference type="ARBA" id="ARBA00019010"/>
    </source>
</evidence>
<keyword evidence="12" id="KW-1185">Reference proteome</keyword>
<name>A0A1H6KVP0_9BACT</name>
<dbReference type="GO" id="GO:0046872">
    <property type="term" value="F:metal ion binding"/>
    <property type="evidence" value="ECO:0007669"/>
    <property type="project" value="UniProtKB-KW"/>
</dbReference>
<evidence type="ECO:0000256" key="9">
    <source>
        <dbReference type="ARBA" id="ARBA00022842"/>
    </source>
</evidence>
<evidence type="ECO:0000313" key="11">
    <source>
        <dbReference type="EMBL" id="SEH75749.1"/>
    </source>
</evidence>
<reference evidence="12" key="1">
    <citation type="submission" date="2016-09" db="EMBL/GenBank/DDBJ databases">
        <authorList>
            <person name="Koehorst J."/>
        </authorList>
    </citation>
    <scope>NUCLEOTIDE SEQUENCE [LARGE SCALE GENOMIC DNA]</scope>
</reference>
<dbReference type="InterPro" id="IPR003442">
    <property type="entry name" value="T6A_TsaE"/>
</dbReference>
<evidence type="ECO:0000256" key="10">
    <source>
        <dbReference type="ARBA" id="ARBA00032441"/>
    </source>
</evidence>
<evidence type="ECO:0000256" key="5">
    <source>
        <dbReference type="ARBA" id="ARBA00022694"/>
    </source>
</evidence>
<evidence type="ECO:0000256" key="4">
    <source>
        <dbReference type="ARBA" id="ARBA00022490"/>
    </source>
</evidence>
<dbReference type="EMBL" id="LT629973">
    <property type="protein sequence ID" value="SEH75749.1"/>
    <property type="molecule type" value="Genomic_DNA"/>
</dbReference>
<dbReference type="PANTHER" id="PTHR33540:SF2">
    <property type="entry name" value="TRNA THREONYLCARBAMOYLADENOSINE BIOSYNTHESIS PROTEIN TSAE"/>
    <property type="match status" value="1"/>
</dbReference>
<dbReference type="PANTHER" id="PTHR33540">
    <property type="entry name" value="TRNA THREONYLCARBAMOYLADENOSINE BIOSYNTHESIS PROTEIN TSAE"/>
    <property type="match status" value="1"/>
</dbReference>
<proteinExistence type="inferred from homology"/>
<organism evidence="11 12">
    <name type="scientific">Akkermansia glycaniphila</name>
    <dbReference type="NCBI Taxonomy" id="1679444"/>
    <lineage>
        <taxon>Bacteria</taxon>
        <taxon>Pseudomonadati</taxon>
        <taxon>Verrucomicrobiota</taxon>
        <taxon>Verrucomicrobiia</taxon>
        <taxon>Verrucomicrobiales</taxon>
        <taxon>Akkermansiaceae</taxon>
        <taxon>Akkermansia</taxon>
    </lineage>
</organism>
<dbReference type="NCBIfam" id="TIGR00150">
    <property type="entry name" value="T6A_YjeE"/>
    <property type="match status" value="1"/>
</dbReference>
<evidence type="ECO:0000313" key="12">
    <source>
        <dbReference type="Proteomes" id="UP000176204"/>
    </source>
</evidence>
<dbReference type="STRING" id="1679444.PYTT_0490"/>
<keyword evidence="8" id="KW-0067">ATP-binding</keyword>
<comment type="similarity">
    <text evidence="2">Belongs to the TsaE family.</text>
</comment>
<evidence type="ECO:0000256" key="6">
    <source>
        <dbReference type="ARBA" id="ARBA00022723"/>
    </source>
</evidence>
<dbReference type="Proteomes" id="UP000176204">
    <property type="component" value="Chromosome I"/>
</dbReference>
<evidence type="ECO:0000256" key="2">
    <source>
        <dbReference type="ARBA" id="ARBA00007599"/>
    </source>
</evidence>
<keyword evidence="9" id="KW-0460">Magnesium</keyword>
<dbReference type="GO" id="GO:0005737">
    <property type="term" value="C:cytoplasm"/>
    <property type="evidence" value="ECO:0007669"/>
    <property type="project" value="UniProtKB-SubCell"/>
</dbReference>
<evidence type="ECO:0000256" key="1">
    <source>
        <dbReference type="ARBA" id="ARBA00004496"/>
    </source>
</evidence>
<dbReference type="GO" id="GO:0005524">
    <property type="term" value="F:ATP binding"/>
    <property type="evidence" value="ECO:0007669"/>
    <property type="project" value="UniProtKB-KW"/>
</dbReference>
<dbReference type="GO" id="GO:0002949">
    <property type="term" value="P:tRNA threonylcarbamoyladenosine modification"/>
    <property type="evidence" value="ECO:0007669"/>
    <property type="project" value="InterPro"/>
</dbReference>
<protein>
    <recommendedName>
        <fullName evidence="3">tRNA threonylcarbamoyladenosine biosynthesis protein TsaE</fullName>
    </recommendedName>
    <alternativeName>
        <fullName evidence="10">t(6)A37 threonylcarbamoyladenosine biosynthesis protein TsaE</fullName>
    </alternativeName>
</protein>
<gene>
    <name evidence="11" type="ORF">PYTT_0490</name>
</gene>
<dbReference type="SUPFAM" id="SSF52540">
    <property type="entry name" value="P-loop containing nucleoside triphosphate hydrolases"/>
    <property type="match status" value="1"/>
</dbReference>
<keyword evidence="5" id="KW-0819">tRNA processing</keyword>
<dbReference type="RefSeq" id="WP_067776598.1">
    <property type="nucleotide sequence ID" value="NZ_LIGX01000028.1"/>
</dbReference>
<evidence type="ECO:0000256" key="7">
    <source>
        <dbReference type="ARBA" id="ARBA00022741"/>
    </source>
</evidence>
<keyword evidence="4" id="KW-0963">Cytoplasm</keyword>
<dbReference type="Gene3D" id="3.40.50.300">
    <property type="entry name" value="P-loop containing nucleotide triphosphate hydrolases"/>
    <property type="match status" value="1"/>
</dbReference>
<dbReference type="AlphaFoldDB" id="A0A1H6KVP0"/>